<dbReference type="SUPFAM" id="SSF49785">
    <property type="entry name" value="Galactose-binding domain-like"/>
    <property type="match status" value="2"/>
</dbReference>
<dbReference type="OrthoDB" id="343265at2157"/>
<evidence type="ECO:0000256" key="12">
    <source>
        <dbReference type="SAM" id="MobiDB-lite"/>
    </source>
</evidence>
<dbReference type="GO" id="GO:0005737">
    <property type="term" value="C:cytoplasm"/>
    <property type="evidence" value="ECO:0007669"/>
    <property type="project" value="UniProtKB-SubCell"/>
</dbReference>
<evidence type="ECO:0000256" key="6">
    <source>
        <dbReference type="ARBA" id="ARBA00022729"/>
    </source>
</evidence>
<dbReference type="InterPro" id="IPR026452">
    <property type="entry name" value="Surf_glycop_sig_pep"/>
</dbReference>
<evidence type="ECO:0000256" key="5">
    <source>
        <dbReference type="ARBA" id="ARBA00022692"/>
    </source>
</evidence>
<keyword evidence="6" id="KW-0732">Signal</keyword>
<dbReference type="Gene3D" id="1.10.1330.10">
    <property type="entry name" value="Dockerin domain"/>
    <property type="match status" value="1"/>
</dbReference>
<dbReference type="STRING" id="553469.SAMN04487947_3630"/>
<evidence type="ECO:0000256" key="7">
    <source>
        <dbReference type="ARBA" id="ARBA00022824"/>
    </source>
</evidence>
<dbReference type="Pfam" id="PF00404">
    <property type="entry name" value="Dockerin_1"/>
    <property type="match status" value="1"/>
</dbReference>
<dbReference type="SMART" id="SM00089">
    <property type="entry name" value="PKD"/>
    <property type="match status" value="2"/>
</dbReference>
<keyword evidence="10" id="KW-0325">Glycoprotein</keyword>
<dbReference type="Pfam" id="PF15780">
    <property type="entry name" value="ASH"/>
    <property type="match status" value="1"/>
</dbReference>
<dbReference type="InterPro" id="IPR031549">
    <property type="entry name" value="ASH"/>
</dbReference>
<dbReference type="NCBIfam" id="NF012200">
    <property type="entry name" value="choice_anch_D"/>
    <property type="match status" value="1"/>
</dbReference>
<reference evidence="15" key="1">
    <citation type="submission" date="2016-10" db="EMBL/GenBank/DDBJ databases">
        <authorList>
            <person name="Varghese N."/>
            <person name="Submissions S."/>
        </authorList>
    </citation>
    <scope>NUCLEOTIDE SEQUENCE [LARGE SCALE GENOMIC DNA]</scope>
    <source>
        <strain evidence="15">CGMCC 1.7736</strain>
    </source>
</reference>
<dbReference type="InterPro" id="IPR006644">
    <property type="entry name" value="Cadg"/>
</dbReference>
<evidence type="ECO:0000256" key="4">
    <source>
        <dbReference type="ARBA" id="ARBA00022490"/>
    </source>
</evidence>
<dbReference type="InterPro" id="IPR011042">
    <property type="entry name" value="6-blade_b-propeller_TolB-like"/>
</dbReference>
<evidence type="ECO:0000256" key="8">
    <source>
        <dbReference type="ARBA" id="ARBA00022989"/>
    </source>
</evidence>
<dbReference type="InterPro" id="IPR013783">
    <property type="entry name" value="Ig-like_fold"/>
</dbReference>
<dbReference type="GO" id="GO:0004553">
    <property type="term" value="F:hydrolase activity, hydrolyzing O-glycosyl compounds"/>
    <property type="evidence" value="ECO:0007669"/>
    <property type="project" value="InterPro"/>
</dbReference>
<sequence length="2038" mass="209142">MTRRTKRITTVFVAVLMVTSVFAGTVAFSGTAAAAPGDVLYRANAGGAVAATDGPDWVSDTQYLVAGGSTASNPAPSTIDSTVPSGTPAGIWTTERYDPPEGDEMQYEFDVPSGQKVEVRLYFYDGFDGTSAPGDRVFDVSVEGQTVENFDPIAAYGDQTAGMETFTVTSDGTVDVDFAHVTENPQVNAIEIVEATPSPGELGGPEELDFGTVVAGASETQTVTLSNDGGSGDADITVSDVSVTGADADEFTADFAGSTTLAPGETVAVEVTFTPSDATPKAATLEVDHDAPNTASPLTVELAGDGSSSVPVGFGVSGLDVNLGNPTSLDFGPDGRLYVSQQSGEIKAFEITRNGPNDYAVTDSEVIDAVQDIPNHDDDGSYNPGVGNRQVTGLIVEGTADTPVVYVTSSDPRIGAGGGHTDSGLDTNSGVVSRLTQQSDGGWDHDMLVRGLPRSEENHATNGLQYDAANDTLYVAQGGHTNKGAPSDNFALTPEYALSAAILSIDLGQIDAMAEKDAANTDATYLYDLPTLDPDATPTDGPFGGMDGANMAKWTADSPVDVYSPGYRNAYDIALGESGKLYATDNSANPGWGGIVVDEGPQGVCTNEQNEQDEFSAAGVYHVDGEDYYAGHPNPTRGNPNSQFGAAVESGLHDSVNCDFISPTNGSSESAALETFGATAQGMDVYTASNFGGAMQGDLLLAMWNSGDVQRVELNAQGTEATSTEALFENIGSNPLDVHAQGDDAVFPGTVWAATYGSNQITVFEPNDYDGAAGGVCTADDPDSSEYDPDGDADGDGYTNADENQVGTDPCSQASQPEDRDFDGSPDSIDTDDDNDGLSDGEDPFAIDAQNGLDNDLPVDRQFEAGQHPQSLFGLGFTGLMTNGTDYADLYNASQVRAGGATERISVDAAPFGDAYENKNSQAYAFQYGVNATGDAPFTVSGTVESPFSNDTTPENYQAAGMYLGTGDQDNYVKLVAGAQDANGNPNGGVQFLKESGGQVANGDSVIVSEPDVFGSGQTIDLFVDVYPSNDTAIASYAIDGGERVYLDQTLTVPESWYADENQGMAVGLISTANGADETFSASWDRLTVTEIGANAAPVADAGADQTVSEGATVTFDATGSTDADGDQLGYSWTQTGGPDAQLSVQDGAQPTFTAPDVDGDTTLTFEVTVTDEAGASDTDTVTVAVEDTDATTTETVFAVNAGGPAYTATDGTVYQADTNFDGGQTFTVGAAGTPSDPEINGTDDDELYHTERYGEAFGYDVPVENGTYVVTLQFAEIYQGVSTNDQPDSSGPSDGTNENDRLFDASIEGEQVLSSYDIYADVGPLTASEQTYTVEVTDGELNVDLSVVTDNAKLSAMRVEQVADDGPTAGEATVQVDAGEGVGATTYDSGSFVVENTGDEDIESLTLNLSSAVLPDVVFDPDGTAGDQGAKGFTVDDDGTSGTVQATVSDPENGVDGADGYSTLTVEFGSFQPGESIAFSIDNDPTSIKGGSSVQSGEAGPISGLELAGSSVTVQFADGATAETSLFGDGSAGGSQAVADATTAAAPSVGVENVTLNATTLSDAHTAATVADAQQTVTVTGDPGSTVTLLRVEAETNLVGVPDYDGTAGYDVEAFEANNALDVEEYTVTVGSDGTATVPVELTNSSAAGGLNYFIAAAADAEGETGLASNVVVLRYDESAGTPDDGGDPTGDALYRVNVGGPAIAVEGGTDWTADTESAPSEYLVAGGDLPDSQYQPASVDASVPNGTPTAIFATERYDASESPEMAWSFPVQSGTTYEVRLHFHDGYPQTDAVGDRVFDVAVEGEQVLTEFDVIETYGDNTAGTQTFVVTPSDDELNVSFGHVTENPQVNGIEVVEVEANAPPTLDAVTNQTVTENESLTVALNATDPDGDDVSLSVDAGDAAGFTTLTDAGDGTGELAFAPPVGAAADGPYTVTVTAADGDASVSQTFVLTVEAAATGPGPVGDSTDAPTDPDGDGVYEDVNGDGTVNTGDAQALFSNLTDPVVQSNVDAFDVNGDGTVNVGDAQALFTELVGGS</sequence>
<name>A0A1I6IRZ3_9EURY</name>
<feature type="compositionally biased region" description="Acidic residues" evidence="12">
    <location>
        <begin position="829"/>
        <end position="845"/>
    </location>
</feature>
<dbReference type="EMBL" id="FOYT01000004">
    <property type="protein sequence ID" value="SFR69514.1"/>
    <property type="molecule type" value="Genomic_DNA"/>
</dbReference>
<feature type="compositionally biased region" description="Polar residues" evidence="12">
    <location>
        <begin position="801"/>
        <end position="816"/>
    </location>
</feature>
<evidence type="ECO:0000259" key="13">
    <source>
        <dbReference type="PROSITE" id="PS51766"/>
    </source>
</evidence>
<protein>
    <submittedName>
        <fullName evidence="14">Surface glycoprotein</fullName>
    </submittedName>
</protein>
<evidence type="ECO:0000313" key="15">
    <source>
        <dbReference type="Proteomes" id="UP000198531"/>
    </source>
</evidence>
<dbReference type="Gene3D" id="2.60.40.10">
    <property type="entry name" value="Immunoglobulins"/>
    <property type="match status" value="3"/>
</dbReference>
<dbReference type="RefSeq" id="WP_089810262.1">
    <property type="nucleotide sequence ID" value="NZ_FOYT01000004.1"/>
</dbReference>
<dbReference type="InterPro" id="IPR016134">
    <property type="entry name" value="Dockerin_dom"/>
</dbReference>
<accession>A0A1I6IRZ3</accession>
<dbReference type="Gene3D" id="2.60.120.430">
    <property type="entry name" value="Galactose-binding lectin"/>
    <property type="match status" value="3"/>
</dbReference>
<proteinExistence type="inferred from homology"/>
<dbReference type="InterPro" id="IPR008979">
    <property type="entry name" value="Galactose-bd-like_sf"/>
</dbReference>
<dbReference type="SUPFAM" id="SSF49299">
    <property type="entry name" value="PKD domain"/>
    <property type="match status" value="1"/>
</dbReference>
<dbReference type="InterPro" id="IPR002105">
    <property type="entry name" value="Dockerin_1_rpt"/>
</dbReference>
<gene>
    <name evidence="14" type="ORF">SAMN04487947_3630</name>
</gene>
<feature type="domain" description="Dockerin" evidence="13">
    <location>
        <begin position="1977"/>
        <end position="2038"/>
    </location>
</feature>
<keyword evidence="9" id="KW-0472">Membrane</keyword>
<feature type="compositionally biased region" description="Polar residues" evidence="12">
    <location>
        <begin position="69"/>
        <end position="85"/>
    </location>
</feature>
<dbReference type="NCBIfam" id="TIGR04207">
    <property type="entry name" value="halo_sig_pep"/>
    <property type="match status" value="1"/>
</dbReference>
<keyword evidence="5" id="KW-0812">Transmembrane</keyword>
<dbReference type="Pfam" id="PF11721">
    <property type="entry name" value="Malectin"/>
    <property type="match status" value="3"/>
</dbReference>
<feature type="region of interest" description="Disordered" evidence="12">
    <location>
        <begin position="1959"/>
        <end position="1979"/>
    </location>
</feature>
<comment type="similarity">
    <text evidence="3">Belongs to the malectin family.</text>
</comment>
<dbReference type="GO" id="GO:0030246">
    <property type="term" value="F:carbohydrate binding"/>
    <property type="evidence" value="ECO:0007669"/>
    <property type="project" value="InterPro"/>
</dbReference>
<dbReference type="SMART" id="SM00736">
    <property type="entry name" value="CADG"/>
    <property type="match status" value="2"/>
</dbReference>
<dbReference type="GO" id="GO:0016020">
    <property type="term" value="C:membrane"/>
    <property type="evidence" value="ECO:0007669"/>
    <property type="project" value="InterPro"/>
</dbReference>
<dbReference type="PANTHER" id="PTHR13460">
    <property type="match status" value="1"/>
</dbReference>
<evidence type="ECO:0000256" key="3">
    <source>
        <dbReference type="ARBA" id="ARBA00009141"/>
    </source>
</evidence>
<evidence type="ECO:0000256" key="2">
    <source>
        <dbReference type="ARBA" id="ARBA00004496"/>
    </source>
</evidence>
<dbReference type="Gene3D" id="2.120.10.30">
    <property type="entry name" value="TolB, C-terminal domain"/>
    <property type="match status" value="1"/>
</dbReference>
<comment type="subcellular location">
    <subcellularLocation>
        <location evidence="2">Cytoplasm</location>
    </subcellularLocation>
    <subcellularLocation>
        <location evidence="1">Endoplasmic reticulum membrane</location>
        <topology evidence="1">Single-pass type I membrane protein</topology>
    </subcellularLocation>
</comment>
<dbReference type="Pfam" id="PF22352">
    <property type="entry name" value="K319L-like_PKD"/>
    <property type="match status" value="1"/>
</dbReference>
<dbReference type="InterPro" id="IPR011041">
    <property type="entry name" value="Quinoprot_gluc/sorb_DH_b-prop"/>
</dbReference>
<dbReference type="InterPro" id="IPR021720">
    <property type="entry name" value="Malectin_dom"/>
</dbReference>
<evidence type="ECO:0000256" key="9">
    <source>
        <dbReference type="ARBA" id="ARBA00023136"/>
    </source>
</evidence>
<keyword evidence="4" id="KW-0963">Cytoplasm</keyword>
<dbReference type="PROSITE" id="PS51766">
    <property type="entry name" value="DOCKERIN"/>
    <property type="match status" value="1"/>
</dbReference>
<evidence type="ECO:0000256" key="11">
    <source>
        <dbReference type="ARBA" id="ARBA00023277"/>
    </source>
</evidence>
<dbReference type="GO" id="GO:0000272">
    <property type="term" value="P:polysaccharide catabolic process"/>
    <property type="evidence" value="ECO:0007669"/>
    <property type="project" value="InterPro"/>
</dbReference>
<feature type="region of interest" description="Disordered" evidence="12">
    <location>
        <begin position="69"/>
        <end position="90"/>
    </location>
</feature>
<feature type="region of interest" description="Disordered" evidence="12">
    <location>
        <begin position="773"/>
        <end position="859"/>
    </location>
</feature>
<dbReference type="InterPro" id="IPR035986">
    <property type="entry name" value="PKD_dom_sf"/>
</dbReference>
<evidence type="ECO:0000313" key="14">
    <source>
        <dbReference type="EMBL" id="SFR69514.1"/>
    </source>
</evidence>
<keyword evidence="8" id="KW-1133">Transmembrane helix</keyword>
<dbReference type="PANTHER" id="PTHR13460:SF0">
    <property type="entry name" value="MALECTIN"/>
    <property type="match status" value="1"/>
</dbReference>
<feature type="region of interest" description="Disordered" evidence="12">
    <location>
        <begin position="1282"/>
        <end position="1302"/>
    </location>
</feature>
<dbReference type="InterPro" id="IPR039155">
    <property type="entry name" value="MLEC"/>
</dbReference>
<dbReference type="Proteomes" id="UP000198531">
    <property type="component" value="Unassembled WGS sequence"/>
</dbReference>
<organism evidence="14 15">
    <name type="scientific">Halogeometricum rufum</name>
    <dbReference type="NCBI Taxonomy" id="553469"/>
    <lineage>
        <taxon>Archaea</taxon>
        <taxon>Methanobacteriati</taxon>
        <taxon>Methanobacteriota</taxon>
        <taxon>Stenosarchaea group</taxon>
        <taxon>Halobacteria</taxon>
        <taxon>Halobacteriales</taxon>
        <taxon>Haloferacaceae</taxon>
        <taxon>Halogeometricum</taxon>
    </lineage>
</organism>
<keyword evidence="11" id="KW-0119">Carbohydrate metabolism</keyword>
<dbReference type="InterPro" id="IPR022409">
    <property type="entry name" value="PKD/Chitinase_dom"/>
</dbReference>
<dbReference type="SUPFAM" id="SSF50952">
    <property type="entry name" value="Soluble quinoprotein glucose dehydrogenase"/>
    <property type="match status" value="1"/>
</dbReference>
<feature type="compositionally biased region" description="Polar residues" evidence="12">
    <location>
        <begin position="1282"/>
        <end position="1297"/>
    </location>
</feature>
<keyword evidence="15" id="KW-1185">Reference proteome</keyword>
<evidence type="ECO:0000256" key="10">
    <source>
        <dbReference type="ARBA" id="ARBA00023180"/>
    </source>
</evidence>
<dbReference type="SUPFAM" id="SSF63446">
    <property type="entry name" value="Type I dockerin domain"/>
    <property type="match status" value="1"/>
</dbReference>
<dbReference type="InterPro" id="IPR036439">
    <property type="entry name" value="Dockerin_dom_sf"/>
</dbReference>
<feature type="compositionally biased region" description="Acidic residues" evidence="12">
    <location>
        <begin position="780"/>
        <end position="795"/>
    </location>
</feature>
<evidence type="ECO:0000256" key="1">
    <source>
        <dbReference type="ARBA" id="ARBA00004115"/>
    </source>
</evidence>
<keyword evidence="7" id="KW-0256">Endoplasmic reticulum</keyword>